<reference evidence="3" key="1">
    <citation type="submission" date="2019-01" db="EMBL/GenBank/DDBJ databases">
        <title>Gri0909 isolated from a small marine red alga.</title>
        <authorList>
            <person name="Kim J."/>
            <person name="Jeong S.E."/>
            <person name="Jeon C.O."/>
        </authorList>
    </citation>
    <scope>NUCLEOTIDE SEQUENCE [LARGE SCALE GENOMIC DNA]</scope>
    <source>
        <strain evidence="3">Gri0909</strain>
    </source>
</reference>
<comment type="similarity">
    <text evidence="1">Belongs to the UPF0161 family.</text>
</comment>
<dbReference type="RefSeq" id="WP_127763197.1">
    <property type="nucleotide sequence ID" value="NZ_SADE01000001.1"/>
</dbReference>
<dbReference type="PANTHER" id="PTHR33383:SF1">
    <property type="entry name" value="MEMBRANE PROTEIN INSERTION EFFICIENCY FACTOR-RELATED"/>
    <property type="match status" value="1"/>
</dbReference>
<protein>
    <recommendedName>
        <fullName evidence="1">Putative membrane protein insertion efficiency factor</fullName>
    </recommendedName>
</protein>
<dbReference type="InterPro" id="IPR002696">
    <property type="entry name" value="Membr_insert_effic_factor_YidD"/>
</dbReference>
<dbReference type="SMART" id="SM01234">
    <property type="entry name" value="Haemolytic"/>
    <property type="match status" value="1"/>
</dbReference>
<comment type="function">
    <text evidence="1">Could be involved in insertion of integral membrane proteins into the membrane.</text>
</comment>
<gene>
    <name evidence="2" type="primary">yidD</name>
    <name evidence="2" type="ORF">EOI86_00525</name>
</gene>
<dbReference type="EMBL" id="SADE01000001">
    <property type="protein sequence ID" value="RVU37825.1"/>
    <property type="molecule type" value="Genomic_DNA"/>
</dbReference>
<keyword evidence="1" id="KW-0472">Membrane</keyword>
<dbReference type="AlphaFoldDB" id="A0A437QTI9"/>
<comment type="caution">
    <text evidence="2">The sequence shown here is derived from an EMBL/GenBank/DDBJ whole genome shotgun (WGS) entry which is preliminary data.</text>
</comment>
<comment type="subcellular location">
    <subcellularLocation>
        <location evidence="1">Cell membrane</location>
        <topology evidence="1">Peripheral membrane protein</topology>
        <orientation evidence="1">Cytoplasmic side</orientation>
    </subcellularLocation>
</comment>
<evidence type="ECO:0000313" key="3">
    <source>
        <dbReference type="Proteomes" id="UP000287447"/>
    </source>
</evidence>
<dbReference type="PANTHER" id="PTHR33383">
    <property type="entry name" value="MEMBRANE PROTEIN INSERTION EFFICIENCY FACTOR-RELATED"/>
    <property type="match status" value="1"/>
</dbReference>
<proteinExistence type="inferred from homology"/>
<keyword evidence="1" id="KW-1003">Cell membrane</keyword>
<dbReference type="HAMAP" id="MF_00386">
    <property type="entry name" value="UPF0161_YidD"/>
    <property type="match status" value="1"/>
</dbReference>
<evidence type="ECO:0000313" key="2">
    <source>
        <dbReference type="EMBL" id="RVU37825.1"/>
    </source>
</evidence>
<dbReference type="GO" id="GO:0005886">
    <property type="term" value="C:plasma membrane"/>
    <property type="evidence" value="ECO:0007669"/>
    <property type="project" value="UniProtKB-SubCell"/>
</dbReference>
<sequence>MAAPKERSSAARLAIWLVLLPIKFYRYVISPLLGPRCRFLPTCSEYAVEAITKHGPIKGGALAVRRIIRCHPWGGSGHDPVPD</sequence>
<dbReference type="NCBIfam" id="TIGR00278">
    <property type="entry name" value="membrane protein insertion efficiency factor YidD"/>
    <property type="match status" value="1"/>
</dbReference>
<dbReference type="Proteomes" id="UP000287447">
    <property type="component" value="Unassembled WGS sequence"/>
</dbReference>
<dbReference type="OrthoDB" id="9801753at2"/>
<accession>A0A437QTI9</accession>
<keyword evidence="3" id="KW-1185">Reference proteome</keyword>
<name>A0A437QTI9_9PROT</name>
<dbReference type="Pfam" id="PF01809">
    <property type="entry name" value="YidD"/>
    <property type="match status" value="1"/>
</dbReference>
<evidence type="ECO:0000256" key="1">
    <source>
        <dbReference type="HAMAP-Rule" id="MF_00386"/>
    </source>
</evidence>
<organism evidence="2 3">
    <name type="scientific">Hwanghaeella grinnelliae</name>
    <dbReference type="NCBI Taxonomy" id="2500179"/>
    <lineage>
        <taxon>Bacteria</taxon>
        <taxon>Pseudomonadati</taxon>
        <taxon>Pseudomonadota</taxon>
        <taxon>Alphaproteobacteria</taxon>
        <taxon>Rhodospirillales</taxon>
        <taxon>Rhodospirillaceae</taxon>
        <taxon>Hwanghaeella</taxon>
    </lineage>
</organism>